<reference evidence="2" key="1">
    <citation type="journal article" date="2016" name="Nature">
        <title>Genome evolution in the allotetraploid frog Xenopus laevis.</title>
        <authorList>
            <person name="Session A.M."/>
            <person name="Uno Y."/>
            <person name="Kwon T."/>
            <person name="Chapman J.A."/>
            <person name="Toyoda A."/>
            <person name="Takahashi S."/>
            <person name="Fukui A."/>
            <person name="Hikosaka A."/>
            <person name="Suzuki A."/>
            <person name="Kondo M."/>
            <person name="van Heeringen S.J."/>
            <person name="Quigley I."/>
            <person name="Heinz S."/>
            <person name="Ogino H."/>
            <person name="Ochi H."/>
            <person name="Hellsten U."/>
            <person name="Lyons J.B."/>
            <person name="Simakov O."/>
            <person name="Putnam N."/>
            <person name="Stites J."/>
            <person name="Kuroki Y."/>
            <person name="Tanaka T."/>
            <person name="Michiue T."/>
            <person name="Watanabe M."/>
            <person name="Bogdanovic O."/>
            <person name="Lister R."/>
            <person name="Georgiou G."/>
            <person name="Paranjpe S.S."/>
            <person name="van Kruijsbergen I."/>
            <person name="Shu S."/>
            <person name="Carlson J."/>
            <person name="Kinoshita T."/>
            <person name="Ohta Y."/>
            <person name="Mawaribuchi S."/>
            <person name="Jenkins J."/>
            <person name="Grimwood J."/>
            <person name="Schmutz J."/>
            <person name="Mitros T."/>
            <person name="Mozaffari S.V."/>
            <person name="Suzuki Y."/>
            <person name="Haramoto Y."/>
            <person name="Yamamoto T.S."/>
            <person name="Takagi C."/>
            <person name="Heald R."/>
            <person name="Miller K."/>
            <person name="Haudenschild C."/>
            <person name="Kitzman J."/>
            <person name="Nakayama T."/>
            <person name="Izutsu Y."/>
            <person name="Robert J."/>
            <person name="Fortriede J."/>
            <person name="Burns K."/>
            <person name="Lotay V."/>
            <person name="Karimi K."/>
            <person name="Yasuoka Y."/>
            <person name="Dichmann D.S."/>
            <person name="Flajnik M.F."/>
            <person name="Houston D.W."/>
            <person name="Shendure J."/>
            <person name="DuPasquier L."/>
            <person name="Vize P.D."/>
            <person name="Zorn A.M."/>
            <person name="Ito M."/>
            <person name="Marcotte E.M."/>
            <person name="Wallingford J.B."/>
            <person name="Ito Y."/>
            <person name="Asashima M."/>
            <person name="Ueno N."/>
            <person name="Matsuda Y."/>
            <person name="Veenstra G.J."/>
            <person name="Fujiyama A."/>
            <person name="Harland R.M."/>
            <person name="Taira M."/>
            <person name="Rokhsar D.S."/>
        </authorList>
    </citation>
    <scope>NUCLEOTIDE SEQUENCE [LARGE SCALE GENOMIC DNA]</scope>
    <source>
        <strain evidence="2">J</strain>
    </source>
</reference>
<sequence>MQHLQPMFSVDNEWLFSQQRGTVCNCCRDRLLYLLHTSNKTLHIFSSWMWTKGFVFLCVLTIPIELY</sequence>
<accession>A0A974H885</accession>
<dbReference type="Proteomes" id="UP000694892">
    <property type="component" value="Chromosome 8L"/>
</dbReference>
<gene>
    <name evidence="1" type="ORF">XELAEV_18039749mg</name>
</gene>
<evidence type="ECO:0000313" key="1">
    <source>
        <dbReference type="EMBL" id="OCT68448.1"/>
    </source>
</evidence>
<protein>
    <submittedName>
        <fullName evidence="1">Uncharacterized protein</fullName>
    </submittedName>
</protein>
<dbReference type="AlphaFoldDB" id="A0A974H885"/>
<organism evidence="1 2">
    <name type="scientific">Xenopus laevis</name>
    <name type="common">African clawed frog</name>
    <dbReference type="NCBI Taxonomy" id="8355"/>
    <lineage>
        <taxon>Eukaryota</taxon>
        <taxon>Metazoa</taxon>
        <taxon>Chordata</taxon>
        <taxon>Craniata</taxon>
        <taxon>Vertebrata</taxon>
        <taxon>Euteleostomi</taxon>
        <taxon>Amphibia</taxon>
        <taxon>Batrachia</taxon>
        <taxon>Anura</taxon>
        <taxon>Pipoidea</taxon>
        <taxon>Pipidae</taxon>
        <taxon>Xenopodinae</taxon>
        <taxon>Xenopus</taxon>
        <taxon>Xenopus</taxon>
    </lineage>
</organism>
<evidence type="ECO:0000313" key="2">
    <source>
        <dbReference type="Proteomes" id="UP000694892"/>
    </source>
</evidence>
<name>A0A974H885_XENLA</name>
<dbReference type="EMBL" id="CM004480">
    <property type="protein sequence ID" value="OCT68448.1"/>
    <property type="molecule type" value="Genomic_DNA"/>
</dbReference>
<proteinExistence type="predicted"/>